<protein>
    <submittedName>
        <fullName evidence="2">Uncharacterized protein</fullName>
    </submittedName>
</protein>
<comment type="caution">
    <text evidence="2">The sequence shown here is derived from an EMBL/GenBank/DDBJ whole genome shotgun (WGS) entry which is preliminary data.</text>
</comment>
<organism evidence="2 3">
    <name type="scientific">Caenorhabditis bovis</name>
    <dbReference type="NCBI Taxonomy" id="2654633"/>
    <lineage>
        <taxon>Eukaryota</taxon>
        <taxon>Metazoa</taxon>
        <taxon>Ecdysozoa</taxon>
        <taxon>Nematoda</taxon>
        <taxon>Chromadorea</taxon>
        <taxon>Rhabditida</taxon>
        <taxon>Rhabditina</taxon>
        <taxon>Rhabditomorpha</taxon>
        <taxon>Rhabditoidea</taxon>
        <taxon>Rhabditidae</taxon>
        <taxon>Peloderinae</taxon>
        <taxon>Caenorhabditis</taxon>
    </lineage>
</organism>
<name>A0A8S1EL63_9PELO</name>
<gene>
    <name evidence="2" type="ORF">CBOVIS_LOCUS3108</name>
</gene>
<evidence type="ECO:0000313" key="3">
    <source>
        <dbReference type="Proteomes" id="UP000494206"/>
    </source>
</evidence>
<reference evidence="2 3" key="1">
    <citation type="submission" date="2020-04" db="EMBL/GenBank/DDBJ databases">
        <authorList>
            <person name="Laetsch R D."/>
            <person name="Stevens L."/>
            <person name="Kumar S."/>
            <person name="Blaxter L. M."/>
        </authorList>
    </citation>
    <scope>NUCLEOTIDE SEQUENCE [LARGE SCALE GENOMIC DNA]</scope>
</reference>
<dbReference type="EMBL" id="CADEPM010000002">
    <property type="protein sequence ID" value="CAB3400098.1"/>
    <property type="molecule type" value="Genomic_DNA"/>
</dbReference>
<evidence type="ECO:0000313" key="2">
    <source>
        <dbReference type="EMBL" id="CAB3400098.1"/>
    </source>
</evidence>
<dbReference type="AlphaFoldDB" id="A0A8S1EL63"/>
<feature type="region of interest" description="Disordered" evidence="1">
    <location>
        <begin position="135"/>
        <end position="199"/>
    </location>
</feature>
<feature type="compositionally biased region" description="Acidic residues" evidence="1">
    <location>
        <begin position="161"/>
        <end position="199"/>
    </location>
</feature>
<keyword evidence="3" id="KW-1185">Reference proteome</keyword>
<proteinExistence type="predicted"/>
<accession>A0A8S1EL63</accession>
<dbReference type="Proteomes" id="UP000494206">
    <property type="component" value="Unassembled WGS sequence"/>
</dbReference>
<feature type="compositionally biased region" description="Basic and acidic residues" evidence="1">
    <location>
        <begin position="135"/>
        <end position="160"/>
    </location>
</feature>
<sequence length="199" mass="23360">MGDISEEPLSYMWLYAKKYPSGFTSHQEEINDIRNGLTHYNMMTCDLARKFLVLTEQFFDINAKAAIIVKEQKDLFDNAQVNMIDMDSVQLYIQSLRRVFELIRDHNVEYRILLEQLNGYKNALLLNKHSMDKSDPRKRKIIENDEKNMNEVDMKKTKQELEEEVEQIEVDDDSSDIEIDDDEASSDGEEADYEDNADE</sequence>
<evidence type="ECO:0000256" key="1">
    <source>
        <dbReference type="SAM" id="MobiDB-lite"/>
    </source>
</evidence>